<accession>A0A644X678</accession>
<dbReference type="AlphaFoldDB" id="A0A644X678"/>
<organism evidence="1">
    <name type="scientific">bioreactor metagenome</name>
    <dbReference type="NCBI Taxonomy" id="1076179"/>
    <lineage>
        <taxon>unclassified sequences</taxon>
        <taxon>metagenomes</taxon>
        <taxon>ecological metagenomes</taxon>
    </lineage>
</organism>
<evidence type="ECO:0000313" key="1">
    <source>
        <dbReference type="EMBL" id="MPM11457.1"/>
    </source>
</evidence>
<dbReference type="EMBL" id="VSSQ01001832">
    <property type="protein sequence ID" value="MPM11457.1"/>
    <property type="molecule type" value="Genomic_DNA"/>
</dbReference>
<reference evidence="1" key="1">
    <citation type="submission" date="2019-08" db="EMBL/GenBank/DDBJ databases">
        <authorList>
            <person name="Kucharzyk K."/>
            <person name="Murdoch R.W."/>
            <person name="Higgins S."/>
            <person name="Loffler F."/>
        </authorList>
    </citation>
    <scope>NUCLEOTIDE SEQUENCE</scope>
</reference>
<gene>
    <name evidence="1" type="ORF">SDC9_57801</name>
</gene>
<sequence>MKIYTKSGLEYEVELSFASCTQRYMGYTLTRLSGDALLDFGKRVFLLRPSAAFIRTCPTGDSYMFYKYNHYDQEYILKIELTENERKLML</sequence>
<proteinExistence type="predicted"/>
<comment type="caution">
    <text evidence="1">The sequence shown here is derived from an EMBL/GenBank/DDBJ whole genome shotgun (WGS) entry which is preliminary data.</text>
</comment>
<name>A0A644X678_9ZZZZ</name>
<protein>
    <submittedName>
        <fullName evidence="1">Uncharacterized protein</fullName>
    </submittedName>
</protein>